<feature type="region of interest" description="Disordered" evidence="1">
    <location>
        <begin position="432"/>
        <end position="452"/>
    </location>
</feature>
<evidence type="ECO:0000313" key="3">
    <source>
        <dbReference type="Proteomes" id="UP000198372"/>
    </source>
</evidence>
<name>A0A238FHX8_9BASI</name>
<dbReference type="EMBL" id="FMSP01000006">
    <property type="protein sequence ID" value="SCV70778.1"/>
    <property type="molecule type" value="Genomic_DNA"/>
</dbReference>
<organism evidence="2 3">
    <name type="scientific">Microbotryum intermedium</name>
    <dbReference type="NCBI Taxonomy" id="269621"/>
    <lineage>
        <taxon>Eukaryota</taxon>
        <taxon>Fungi</taxon>
        <taxon>Dikarya</taxon>
        <taxon>Basidiomycota</taxon>
        <taxon>Pucciniomycotina</taxon>
        <taxon>Microbotryomycetes</taxon>
        <taxon>Microbotryales</taxon>
        <taxon>Microbotryaceae</taxon>
        <taxon>Microbotryum</taxon>
    </lineage>
</organism>
<dbReference type="OrthoDB" id="3353982at2759"/>
<keyword evidence="3" id="KW-1185">Reference proteome</keyword>
<dbReference type="SUPFAM" id="SSF52047">
    <property type="entry name" value="RNI-like"/>
    <property type="match status" value="1"/>
</dbReference>
<feature type="region of interest" description="Disordered" evidence="1">
    <location>
        <begin position="258"/>
        <end position="280"/>
    </location>
</feature>
<feature type="compositionally biased region" description="Low complexity" evidence="1">
    <location>
        <begin position="435"/>
        <end position="449"/>
    </location>
</feature>
<accession>A0A238FHX8</accession>
<dbReference type="AlphaFoldDB" id="A0A238FHX8"/>
<reference evidence="3" key="1">
    <citation type="submission" date="2016-09" db="EMBL/GenBank/DDBJ databases">
        <authorList>
            <person name="Jeantristanb JTB J.-T."/>
            <person name="Ricardo R."/>
        </authorList>
    </citation>
    <scope>NUCLEOTIDE SEQUENCE [LARGE SCALE GENOMIC DNA]</scope>
</reference>
<evidence type="ECO:0000313" key="2">
    <source>
        <dbReference type="EMBL" id="SCV70778.1"/>
    </source>
</evidence>
<evidence type="ECO:0000256" key="1">
    <source>
        <dbReference type="SAM" id="MobiDB-lite"/>
    </source>
</evidence>
<proteinExistence type="predicted"/>
<feature type="region of interest" description="Disordered" evidence="1">
    <location>
        <begin position="1"/>
        <end position="36"/>
    </location>
</feature>
<dbReference type="Proteomes" id="UP000198372">
    <property type="component" value="Unassembled WGS sequence"/>
</dbReference>
<sequence length="692" mass="76936">MADRDTCFPQQDQSPEVPRRSIHRTPLSSLDDGDRDECTAPDTTLTVSAPGPPTAPQLPVELLEYILLTLPRTDLQPTTLAVIKALSSSPLSSSLLLRHLRITRQGQAAECLVKLRQQPRWPALVRTVVVECWRDDPQLIINLVAALPVITSLRMTIGPLFAPDHLEEMLERPTFRASIQQMWLRFNPYVLERSYYSFLKGAYFDTAPLAIAQWPIEAAPHLRCLAYAQDLLPSHGIERQATPAFGLQTLADSFDEAGSDNLAGPSSSTPKPQTKLPDTSAPRLAKRLEAEKADFAQPIVFHRLYCITALATSPAGSQLTHLVLRLPRRNVLSSLTAYPVWPSPRPFASLVSLDLSTTHIIADQRLPLLLRLHPNLRHLTLDRCSGLIGNRESDQPAAINTLKCLGHTCASVGKTRADEALRQWRKLVRDRSEVAAPGSAPASSSATASRRLRRGSMLSPQHTPAQPFPASSHVVIRDLLIVAPPPRLESLGLGLFDLEAQLVPLWREAFAEGYVKAMERCIAKLREQIARWEAWNEADKLRDGTRRMIAFKDSIDLGPPWSDGAGSEPVHRLNGMAHQQEFEDDPSFTSFLCTNGMVVVDASWARSVLSAYLSKVGGFILCLTPDCSSARGVAHLSLASNGAEDRKERERIEKMNWERERVDRRAWRRPAKEHAVGCAHMQSRVAWEDEED</sequence>
<gene>
    <name evidence="2" type="ORF">BQ2448_3540</name>
</gene>
<protein>
    <submittedName>
        <fullName evidence="2">BQ2448_3540 protein</fullName>
    </submittedName>
</protein>